<dbReference type="Proteomes" id="UP000002640">
    <property type="component" value="Unassembled WGS sequence"/>
</dbReference>
<evidence type="ECO:0000259" key="6">
    <source>
        <dbReference type="Pfam" id="PF10551"/>
    </source>
</evidence>
<feature type="region of interest" description="Disordered" evidence="4">
    <location>
        <begin position="1"/>
        <end position="40"/>
    </location>
</feature>
<keyword evidence="2" id="KW-0863">Zinc-finger</keyword>
<dbReference type="InterPro" id="IPR007588">
    <property type="entry name" value="Znf_FLYWCH"/>
</dbReference>
<dbReference type="Pfam" id="PF10551">
    <property type="entry name" value="MULE"/>
    <property type="match status" value="1"/>
</dbReference>
<keyword evidence="3" id="KW-0862">Zinc</keyword>
<sequence length="559" mass="63128">MLLSQPADGGHLREEAGGANGAPTGCTNATVGRTRATSKKRDGHTKVYYQGFSYARANITSVKISYRCSSYRQKCKARFVYMAATASFDFSELVPHNCRSGAALQSRSAQADGSPCEDVSETVLKEVDQLAVETNMTQRDIWLHVMEKFYMQSGPPVRGVSKNAVENRVRYARGKETGGNRNRSVELPLMSKVRGSMQGFFQFQYSLVLEKDSVGVDRVLAWAHPELRNLLRFENLSWFLDGTFRCAPAGYKQCVTIMVHDPSTDLYIPAIFTVAISMQKEHCIKLLRCIEDCVGRKLTPKEVVCDFEAALIGAIRAYFPDIRIIGCLFHFKQACRRKLKEYQIPRDEAKLAMAPNVFDILTVIDPSKIEVQGIAWVKAKIKKVCEAKHVTYSRRKWRKVWDYFRRTWLEMFPPTYWNVFGMRRDIVSRTNNPLKRFHRHLNGKIKAPHPAMSSFVDTLEGISREYVAQRVAIQSGLARPPQRKRFQLPRAPQLPEVGDIVDSEESEDEDEQPTIATDDPASCSSAPGSEDDVAEMDHDTADYSPDNSFDYDGDASAIV</sequence>
<evidence type="ECO:0000256" key="4">
    <source>
        <dbReference type="SAM" id="MobiDB-lite"/>
    </source>
</evidence>
<keyword evidence="1" id="KW-0479">Metal-binding</keyword>
<dbReference type="Gene3D" id="2.20.25.240">
    <property type="match status" value="1"/>
</dbReference>
<evidence type="ECO:0008006" key="9">
    <source>
        <dbReference type="Google" id="ProtNLM"/>
    </source>
</evidence>
<dbReference type="EMBL" id="JH159152">
    <property type="protein sequence ID" value="EGZ26446.1"/>
    <property type="molecule type" value="Genomic_DNA"/>
</dbReference>
<dbReference type="OMA" id="FAIREHF"/>
<dbReference type="InterPro" id="IPR018289">
    <property type="entry name" value="MULE_transposase_dom"/>
</dbReference>
<keyword evidence="8" id="KW-1185">Reference proteome</keyword>
<feature type="domain" description="FLYWCH-type" evidence="5">
    <location>
        <begin position="39"/>
        <end position="82"/>
    </location>
</feature>
<evidence type="ECO:0000256" key="3">
    <source>
        <dbReference type="ARBA" id="ARBA00022833"/>
    </source>
</evidence>
<dbReference type="InParanoid" id="G4YT52"/>
<feature type="domain" description="MULE transposase" evidence="6">
    <location>
        <begin position="238"/>
        <end position="333"/>
    </location>
</feature>
<evidence type="ECO:0000259" key="5">
    <source>
        <dbReference type="Pfam" id="PF04500"/>
    </source>
</evidence>
<dbReference type="Pfam" id="PF04500">
    <property type="entry name" value="FLYWCH"/>
    <property type="match status" value="1"/>
</dbReference>
<evidence type="ECO:0000313" key="8">
    <source>
        <dbReference type="Proteomes" id="UP000002640"/>
    </source>
</evidence>
<dbReference type="KEGG" id="psoj:PHYSODRAFT_478926"/>
<dbReference type="PANTHER" id="PTHR47160">
    <property type="entry name" value="PUTATIVE-RELATED"/>
    <property type="match status" value="1"/>
</dbReference>
<dbReference type="PANTHER" id="PTHR47160:SF5">
    <property type="entry name" value="MULE TRANSPOSASE DOMAIN-CONTAINING PROTEIN"/>
    <property type="match status" value="1"/>
</dbReference>
<accession>G4YT52</accession>
<dbReference type="GO" id="GO:0008270">
    <property type="term" value="F:zinc ion binding"/>
    <property type="evidence" value="ECO:0007669"/>
    <property type="project" value="UniProtKB-KW"/>
</dbReference>
<feature type="compositionally biased region" description="Acidic residues" evidence="4">
    <location>
        <begin position="499"/>
        <end position="512"/>
    </location>
</feature>
<evidence type="ECO:0000256" key="1">
    <source>
        <dbReference type="ARBA" id="ARBA00022723"/>
    </source>
</evidence>
<evidence type="ECO:0000256" key="2">
    <source>
        <dbReference type="ARBA" id="ARBA00022771"/>
    </source>
</evidence>
<organism evidence="7 8">
    <name type="scientific">Phytophthora sojae (strain P6497)</name>
    <name type="common">Soybean stem and root rot agent</name>
    <name type="synonym">Phytophthora megasperma f. sp. glycines</name>
    <dbReference type="NCBI Taxonomy" id="1094619"/>
    <lineage>
        <taxon>Eukaryota</taxon>
        <taxon>Sar</taxon>
        <taxon>Stramenopiles</taxon>
        <taxon>Oomycota</taxon>
        <taxon>Peronosporomycetes</taxon>
        <taxon>Peronosporales</taxon>
        <taxon>Peronosporaceae</taxon>
        <taxon>Phytophthora</taxon>
    </lineage>
</organism>
<name>G4YT52_PHYSP</name>
<dbReference type="AlphaFoldDB" id="G4YT52"/>
<dbReference type="RefSeq" id="XP_009521734.1">
    <property type="nucleotide sequence ID" value="XM_009523439.1"/>
</dbReference>
<gene>
    <name evidence="7" type="ORF">PHYSODRAFT_478926</name>
</gene>
<evidence type="ECO:0000313" key="7">
    <source>
        <dbReference type="EMBL" id="EGZ26446.1"/>
    </source>
</evidence>
<reference evidence="7 8" key="1">
    <citation type="journal article" date="2006" name="Science">
        <title>Phytophthora genome sequences uncover evolutionary origins and mechanisms of pathogenesis.</title>
        <authorList>
            <person name="Tyler B.M."/>
            <person name="Tripathy S."/>
            <person name="Zhang X."/>
            <person name="Dehal P."/>
            <person name="Jiang R.H."/>
            <person name="Aerts A."/>
            <person name="Arredondo F.D."/>
            <person name="Baxter L."/>
            <person name="Bensasson D."/>
            <person name="Beynon J.L."/>
            <person name="Chapman J."/>
            <person name="Damasceno C.M."/>
            <person name="Dorrance A.E."/>
            <person name="Dou D."/>
            <person name="Dickerman A.W."/>
            <person name="Dubchak I.L."/>
            <person name="Garbelotto M."/>
            <person name="Gijzen M."/>
            <person name="Gordon S.G."/>
            <person name="Govers F."/>
            <person name="Grunwald N.J."/>
            <person name="Huang W."/>
            <person name="Ivors K.L."/>
            <person name="Jones R.W."/>
            <person name="Kamoun S."/>
            <person name="Krampis K."/>
            <person name="Lamour K.H."/>
            <person name="Lee M.K."/>
            <person name="McDonald W.H."/>
            <person name="Medina M."/>
            <person name="Meijer H.J."/>
            <person name="Nordberg E.K."/>
            <person name="Maclean D.J."/>
            <person name="Ospina-Giraldo M.D."/>
            <person name="Morris P.F."/>
            <person name="Phuntumart V."/>
            <person name="Putnam N.H."/>
            <person name="Rash S."/>
            <person name="Rose J.K."/>
            <person name="Sakihama Y."/>
            <person name="Salamov A.A."/>
            <person name="Savidor A."/>
            <person name="Scheuring C.F."/>
            <person name="Smith B.M."/>
            <person name="Sobral B.W."/>
            <person name="Terry A."/>
            <person name="Torto-Alalibo T.A."/>
            <person name="Win J."/>
            <person name="Xu Z."/>
            <person name="Zhang H."/>
            <person name="Grigoriev I.V."/>
            <person name="Rokhsar D.S."/>
            <person name="Boore J.L."/>
        </authorList>
    </citation>
    <scope>NUCLEOTIDE SEQUENCE [LARGE SCALE GENOMIC DNA]</scope>
    <source>
        <strain evidence="7 8">P6497</strain>
    </source>
</reference>
<protein>
    <recommendedName>
        <fullName evidence="9">MULE transposase domain-containing protein</fullName>
    </recommendedName>
</protein>
<feature type="region of interest" description="Disordered" evidence="4">
    <location>
        <begin position="483"/>
        <end position="559"/>
    </location>
</feature>
<dbReference type="GeneID" id="20655062"/>
<proteinExistence type="predicted"/>